<evidence type="ECO:0000313" key="2">
    <source>
        <dbReference type="Proteomes" id="UP000019146"/>
    </source>
</evidence>
<dbReference type="AlphaFoldDB" id="A0A0P0RDD5"/>
<proteinExistence type="predicted"/>
<organism evidence="1 2">
    <name type="scientific">Paraburkholderia caribensis MBA4</name>
    <dbReference type="NCBI Taxonomy" id="1323664"/>
    <lineage>
        <taxon>Bacteria</taxon>
        <taxon>Pseudomonadati</taxon>
        <taxon>Pseudomonadota</taxon>
        <taxon>Betaproteobacteria</taxon>
        <taxon>Burkholderiales</taxon>
        <taxon>Burkholderiaceae</taxon>
        <taxon>Paraburkholderia</taxon>
    </lineage>
</organism>
<accession>A0A0P0RDD5</accession>
<gene>
    <name evidence="1" type="ORF">K788_0009091</name>
</gene>
<dbReference type="Proteomes" id="UP000019146">
    <property type="component" value="Chromosome 2"/>
</dbReference>
<name>A0A0P0RDD5_9BURK</name>
<sequence length="39" mass="4650">MVERPDDGYRRIMSTHVMRRNALCDKGFEVHRESTTELL</sequence>
<evidence type="ECO:0000313" key="1">
    <source>
        <dbReference type="EMBL" id="ALL66382.1"/>
    </source>
</evidence>
<dbReference type="KEGG" id="bcai:K788_0009091"/>
<dbReference type="EMBL" id="CP012747">
    <property type="protein sequence ID" value="ALL66382.1"/>
    <property type="molecule type" value="Genomic_DNA"/>
</dbReference>
<protein>
    <submittedName>
        <fullName evidence="1">Uncharacterized protein</fullName>
    </submittedName>
</protein>
<reference evidence="1 2" key="1">
    <citation type="journal article" date="2014" name="Genome Announc.">
        <title>Draft Genome Sequence of the Haloacid-Degrading Burkholderia caribensis Strain MBA4.</title>
        <authorList>
            <person name="Pan Y."/>
            <person name="Kong K.F."/>
            <person name="Tsang J.S."/>
        </authorList>
    </citation>
    <scope>NUCLEOTIDE SEQUENCE [LARGE SCALE GENOMIC DNA]</scope>
    <source>
        <strain evidence="1 2">MBA4</strain>
    </source>
</reference>